<feature type="region of interest" description="Disordered" evidence="1">
    <location>
        <begin position="1"/>
        <end position="103"/>
    </location>
</feature>
<reference evidence="2" key="1">
    <citation type="journal article" date="2013" name="BMC Genomics">
        <title>Unscrambling butterfly oogenesis.</title>
        <authorList>
            <person name="Carter J.M."/>
            <person name="Baker S.C."/>
            <person name="Pink R."/>
            <person name="Carter D.R."/>
            <person name="Collins A."/>
            <person name="Tomlin J."/>
            <person name="Gibbs M."/>
            <person name="Breuker C.J."/>
        </authorList>
    </citation>
    <scope>NUCLEOTIDE SEQUENCE</scope>
    <source>
        <tissue evidence="2">Ovary</tissue>
    </source>
</reference>
<feature type="compositionally biased region" description="Basic and acidic residues" evidence="1">
    <location>
        <begin position="90"/>
        <end position="103"/>
    </location>
</feature>
<feature type="compositionally biased region" description="Basic and acidic residues" evidence="1">
    <location>
        <begin position="1"/>
        <end position="10"/>
    </location>
</feature>
<proteinExistence type="predicted"/>
<feature type="non-terminal residue" evidence="2">
    <location>
        <position position="1"/>
    </location>
</feature>
<protein>
    <submittedName>
        <fullName evidence="2">Uncharacterized protein</fullName>
    </submittedName>
</protein>
<dbReference type="EMBL" id="GAIX01002903">
    <property type="protein sequence ID" value="JAA89657.1"/>
    <property type="molecule type" value="Transcribed_RNA"/>
</dbReference>
<organism evidence="2">
    <name type="scientific">Pararge aegeria</name>
    <name type="common">speckled wood butterfly</name>
    <dbReference type="NCBI Taxonomy" id="116150"/>
    <lineage>
        <taxon>Eukaryota</taxon>
        <taxon>Metazoa</taxon>
        <taxon>Ecdysozoa</taxon>
        <taxon>Arthropoda</taxon>
        <taxon>Hexapoda</taxon>
        <taxon>Insecta</taxon>
        <taxon>Pterygota</taxon>
        <taxon>Neoptera</taxon>
        <taxon>Endopterygota</taxon>
        <taxon>Lepidoptera</taxon>
        <taxon>Glossata</taxon>
        <taxon>Ditrysia</taxon>
        <taxon>Papilionoidea</taxon>
        <taxon>Nymphalidae</taxon>
        <taxon>Satyrinae</taxon>
        <taxon>Satyrini</taxon>
        <taxon>Parargina</taxon>
        <taxon>Pararge</taxon>
    </lineage>
</organism>
<sequence length="103" mass="11341">PKEDPNEKKCKGSSIIADVSHQGDDNDSSSSNESGENISEDVKNKVNIKRSGSESQSEPPDDEMDTKQNIKADNAVKVRIENNRNPSVSDKLEKDTPSRNEKV</sequence>
<dbReference type="AlphaFoldDB" id="S4PYQ0"/>
<feature type="compositionally biased region" description="Low complexity" evidence="1">
    <location>
        <begin position="28"/>
        <end position="37"/>
    </location>
</feature>
<feature type="non-terminal residue" evidence="2">
    <location>
        <position position="103"/>
    </location>
</feature>
<evidence type="ECO:0000256" key="1">
    <source>
        <dbReference type="SAM" id="MobiDB-lite"/>
    </source>
</evidence>
<accession>S4PYQ0</accession>
<feature type="compositionally biased region" description="Basic and acidic residues" evidence="1">
    <location>
        <begin position="65"/>
        <end position="82"/>
    </location>
</feature>
<name>S4PYQ0_9NEOP</name>
<reference evidence="2" key="2">
    <citation type="submission" date="2013-05" db="EMBL/GenBank/DDBJ databases">
        <authorList>
            <person name="Carter J.-M."/>
            <person name="Baker S.C."/>
            <person name="Pink R."/>
            <person name="Carter D.R.F."/>
            <person name="Collins A."/>
            <person name="Tomlin J."/>
            <person name="Gibbs M."/>
            <person name="Breuker C.J."/>
        </authorList>
    </citation>
    <scope>NUCLEOTIDE SEQUENCE</scope>
    <source>
        <tissue evidence="2">Ovary</tissue>
    </source>
</reference>
<evidence type="ECO:0000313" key="2">
    <source>
        <dbReference type="EMBL" id="JAA89657.1"/>
    </source>
</evidence>